<dbReference type="Gene3D" id="2.60.40.420">
    <property type="entry name" value="Cupredoxins - blue copper proteins"/>
    <property type="match status" value="2"/>
</dbReference>
<evidence type="ECO:0000313" key="2">
    <source>
        <dbReference type="EMBL" id="VAW62627.1"/>
    </source>
</evidence>
<name>A0A3B0XHN2_9ZZZZ</name>
<proteinExistence type="predicted"/>
<dbReference type="GO" id="GO:0005507">
    <property type="term" value="F:copper ion binding"/>
    <property type="evidence" value="ECO:0007669"/>
    <property type="project" value="InterPro"/>
</dbReference>
<reference evidence="2" key="1">
    <citation type="submission" date="2018-06" db="EMBL/GenBank/DDBJ databases">
        <authorList>
            <person name="Zhirakovskaya E."/>
        </authorList>
    </citation>
    <scope>NUCLEOTIDE SEQUENCE</scope>
</reference>
<dbReference type="InterPro" id="IPR008972">
    <property type="entry name" value="Cupredoxin"/>
</dbReference>
<accession>A0A3B0XHN2</accession>
<organism evidence="2">
    <name type="scientific">hydrothermal vent metagenome</name>
    <dbReference type="NCBI Taxonomy" id="652676"/>
    <lineage>
        <taxon>unclassified sequences</taxon>
        <taxon>metagenomes</taxon>
        <taxon>ecological metagenomes</taxon>
    </lineage>
</organism>
<gene>
    <name evidence="2" type="ORF">MNBD_GAMMA09-3803</name>
</gene>
<feature type="domain" description="Plastocyanin-like" evidence="1">
    <location>
        <begin position="86"/>
        <end position="166"/>
    </location>
</feature>
<dbReference type="Pfam" id="PF07732">
    <property type="entry name" value="Cu-oxidase_3"/>
    <property type="match status" value="1"/>
</dbReference>
<dbReference type="SUPFAM" id="SSF49503">
    <property type="entry name" value="Cupredoxins"/>
    <property type="match status" value="2"/>
</dbReference>
<evidence type="ECO:0000259" key="1">
    <source>
        <dbReference type="Pfam" id="PF07732"/>
    </source>
</evidence>
<protein>
    <recommendedName>
        <fullName evidence="1">Plastocyanin-like domain-containing protein</fullName>
    </recommendedName>
</protein>
<dbReference type="InterPro" id="IPR011707">
    <property type="entry name" value="Cu-oxidase-like_N"/>
</dbReference>
<sequence length="350" mass="38162">MKRRNFLKIGAASLSSALTGTVLSGCDQPAADTTSNSTNKNLAAATNTIPVTANRTYFITEGFITQPDGAQVYFRGYSQSETSLDVPAQPFIVQQGDLVTVTITNTLTTDHSFVIDGIVDSGTILAGETKTFTFSADNAGSYMFYDNLNAPYNRLVGLHGGMAVMPAGSTDELYTGSPTYKQQYFWVTNDVDNVWHDDIKNGNTPSSIFNPRYFTINGLSMRVPGNPDYKNASIDSGYNPQTRLVGAIGDRALIRVLNAGQCIHSMHWHANHVEWLAKNGKVNDTVWEKDTILLPNNKGSLDVIYPFSPPPNAYPTVSTGHYPMHAHDEMTQTAGGGMYQFGLATTIEFK</sequence>
<dbReference type="AlphaFoldDB" id="A0A3B0XHN2"/>
<dbReference type="EMBL" id="UOFI01000023">
    <property type="protein sequence ID" value="VAW62627.1"/>
    <property type="molecule type" value="Genomic_DNA"/>
</dbReference>
<dbReference type="PROSITE" id="PS51257">
    <property type="entry name" value="PROKAR_LIPOPROTEIN"/>
    <property type="match status" value="1"/>
</dbReference>